<dbReference type="SMART" id="SM00357">
    <property type="entry name" value="CSP"/>
    <property type="match status" value="2"/>
</dbReference>
<dbReference type="PANTHER" id="PTHR12962">
    <property type="entry name" value="CALCIUM-REGULATED HEAT STABLE PROTEIN CRHSP-24-RELATED"/>
    <property type="match status" value="1"/>
</dbReference>
<dbReference type="PROSITE" id="PS51857">
    <property type="entry name" value="CSD_2"/>
    <property type="match status" value="2"/>
</dbReference>
<dbReference type="PRINTS" id="PR00050">
    <property type="entry name" value="COLDSHOCK"/>
</dbReference>
<dbReference type="SUPFAM" id="SSF50249">
    <property type="entry name" value="Nucleic acid-binding proteins"/>
    <property type="match status" value="2"/>
</dbReference>
<dbReference type="Gene3D" id="2.40.50.140">
    <property type="entry name" value="Nucleic acid-binding proteins"/>
    <property type="match status" value="2"/>
</dbReference>
<dbReference type="PANTHER" id="PTHR12962:SF1">
    <property type="entry name" value="COLD SHOCK DOMAIN-CONTAINING PROTEIN CG9705"/>
    <property type="match status" value="1"/>
</dbReference>
<dbReference type="SUPFAM" id="SSF54928">
    <property type="entry name" value="RNA-binding domain, RBD"/>
    <property type="match status" value="1"/>
</dbReference>
<reference evidence="1 2" key="1">
    <citation type="submission" date="2024-02" db="EMBL/GenBank/DDBJ databases">
        <authorList>
            <person name="Chen Y."/>
            <person name="Shah S."/>
            <person name="Dougan E. K."/>
            <person name="Thang M."/>
            <person name="Chan C."/>
        </authorList>
    </citation>
    <scope>NUCLEOTIDE SEQUENCE [LARGE SCALE GENOMIC DNA]</scope>
</reference>
<dbReference type="Proteomes" id="UP001642464">
    <property type="component" value="Unassembled WGS sequence"/>
</dbReference>
<keyword evidence="2" id="KW-1185">Reference proteome</keyword>
<sequence length="616" mass="65102">MEALPPQPPPPPPPGGKDVAEKNVVAYGYEGAGFGGNGGYYPPPDSTYGYPPGSYPGYPAGYPPPPGYGNYGPAGGYEGKGAPGAPPPPPQGGAPGYGTYEIYGGYGAPPRAPGFGFDGKGRDARDGRQRSRDGRESRDERRRDDGRRDGRAGHDKGRDYDRGDRGRREGREGGKGFDGYGRGVPLPDPVELELKGLPMDASEPALRSLFQGKGLHFDSVQFSVSAIVKVSGHQLADQVISTFHKCPIAGKPIDCVRLEDTSGSRPRSRRRERTSPPRRERTPPPRPERRDRSRTPPRGRDRSRSRRQNDWGDKGGGRGGGGSGYRDEGGRLKGAVLKFDEEKGFGFIKPERGNEDIFVHFTSLPRECQRGGSSVLRQGDRVSFDLEIDPKKGKPCAKNVQLEGGAGGGAAGGGGYVQRGAWGGGAGPRSGSVSNWDSEKGFGFITPDGGDKDLFMHFSSLPRSYQRGGEFTLQVGDRVSFDIEFDDRKGKNCAKNVQVQGGSGGGGGGGGGGGASFAKGDKGGKGGGKSGGDGSRSIMSAERRRQLFDSPDDRSPSPPRRQRFASRGSSRGSRSPARRPAPGFSNAEPGNATGFGNGDFRGASDGRENADGEYGT</sequence>
<proteinExistence type="predicted"/>
<dbReference type="PROSITE" id="PS00352">
    <property type="entry name" value="CSD_1"/>
    <property type="match status" value="2"/>
</dbReference>
<dbReference type="CDD" id="cd04458">
    <property type="entry name" value="CSP_CDS"/>
    <property type="match status" value="2"/>
</dbReference>
<dbReference type="InterPro" id="IPR012340">
    <property type="entry name" value="NA-bd_OB-fold"/>
</dbReference>
<protein>
    <submittedName>
        <fullName evidence="1">Cold shock-like protein CspE (CSP-E)</fullName>
    </submittedName>
</protein>
<dbReference type="Pfam" id="PF00313">
    <property type="entry name" value="CSD"/>
    <property type="match status" value="2"/>
</dbReference>
<evidence type="ECO:0000313" key="1">
    <source>
        <dbReference type="EMBL" id="CAK9042238.1"/>
    </source>
</evidence>
<gene>
    <name evidence="1" type="ORF">SCF082_LOCUS24328</name>
</gene>
<dbReference type="InterPro" id="IPR052069">
    <property type="entry name" value="Ca-reg_mRNA-binding_domain"/>
</dbReference>
<dbReference type="InterPro" id="IPR019844">
    <property type="entry name" value="CSD_CS"/>
</dbReference>
<comment type="caution">
    <text evidence="1">The sequence shown here is derived from an EMBL/GenBank/DDBJ whole genome shotgun (WGS) entry which is preliminary data.</text>
</comment>
<dbReference type="InterPro" id="IPR002059">
    <property type="entry name" value="CSP_DNA-bd"/>
</dbReference>
<dbReference type="InterPro" id="IPR011129">
    <property type="entry name" value="CSD"/>
</dbReference>
<evidence type="ECO:0000313" key="2">
    <source>
        <dbReference type="Proteomes" id="UP001642464"/>
    </source>
</evidence>
<name>A0ABP0LSP6_9DINO</name>
<accession>A0ABP0LSP6</accession>
<organism evidence="1 2">
    <name type="scientific">Durusdinium trenchii</name>
    <dbReference type="NCBI Taxonomy" id="1381693"/>
    <lineage>
        <taxon>Eukaryota</taxon>
        <taxon>Sar</taxon>
        <taxon>Alveolata</taxon>
        <taxon>Dinophyceae</taxon>
        <taxon>Suessiales</taxon>
        <taxon>Symbiodiniaceae</taxon>
        <taxon>Durusdinium</taxon>
    </lineage>
</organism>
<dbReference type="EMBL" id="CAXAMM010017869">
    <property type="protein sequence ID" value="CAK9042238.1"/>
    <property type="molecule type" value="Genomic_DNA"/>
</dbReference>
<dbReference type="InterPro" id="IPR035979">
    <property type="entry name" value="RBD_domain_sf"/>
</dbReference>